<keyword evidence="2" id="KW-0677">Repeat</keyword>
<keyword evidence="3" id="KW-0472">Membrane</keyword>
<dbReference type="AlphaFoldDB" id="A0AAN8EAJ7"/>
<name>A0AAN8EAJ7_9EURO</name>
<sequence>MSVSTLLSIIHIKTAVIINSAIILNRFYYDAQKGKYFRIQADHRAPAGAAHSRSAINASQQATKLTTALTTRRRREQLGTIKRINPSSFSNLYLQFRLGTSSSASLLARYYASNLQSRFAAAPAHSSLESVTVRSGVGEIFCAMTNDNLAQTRVYQLNPLSYEVFDNDENIQRIREPSQTFDAHRSGLRQSPVGLVPAGRQHMAAFNGQHLTCHAGNPDRVNTTNEYFGTTYQHFGFADTIWDIAGTPIVKDFYDVVTKSSVAIAASNGLWIADPTVYVNPSAPRDKGRPQDEQMAVAYQDVNIVMSGQRSGRVNFIDVRAPGSVYRIHHSSAINGITTARTNNHIIVSGFSTTDMYDLRYTKAIDQTQSQRPRKRAGKKRSQVMSVISSKPFVSFNVSDSRTSTHYGCGKPLAYLSSHDIAVVATRRRTAEGRPPQNRVTLYQASTGRVLSGPLTNSQPFNEIHDVAVARVRDGPESIFVATPQRLYEWNVDVPNQDYGYISHECFPPDSEPKRVRQWLVGDEGPLAER</sequence>
<dbReference type="InterPro" id="IPR036322">
    <property type="entry name" value="WD40_repeat_dom_sf"/>
</dbReference>
<organism evidence="4 5">
    <name type="scientific">Knufia fluminis</name>
    <dbReference type="NCBI Taxonomy" id="191047"/>
    <lineage>
        <taxon>Eukaryota</taxon>
        <taxon>Fungi</taxon>
        <taxon>Dikarya</taxon>
        <taxon>Ascomycota</taxon>
        <taxon>Pezizomycotina</taxon>
        <taxon>Eurotiomycetes</taxon>
        <taxon>Chaetothyriomycetidae</taxon>
        <taxon>Chaetothyriales</taxon>
        <taxon>Trichomeriaceae</taxon>
        <taxon>Knufia</taxon>
    </lineage>
</organism>
<dbReference type="PANTHER" id="PTHR44472">
    <property type="entry name" value="DDB1- AND CUL4-ASSOCIATED FACTOR 4-RELATED"/>
    <property type="match status" value="1"/>
</dbReference>
<reference evidence="4 5" key="1">
    <citation type="submission" date="2022-12" db="EMBL/GenBank/DDBJ databases">
        <title>Genomic features and morphological characterization of a novel Knufia sp. strain isolated from spacecraft assembly facility.</title>
        <authorList>
            <person name="Teixeira M."/>
            <person name="Chander A.M."/>
            <person name="Stajich J.E."/>
            <person name="Venkateswaran K."/>
        </authorList>
    </citation>
    <scope>NUCLEOTIDE SEQUENCE [LARGE SCALE GENOMIC DNA]</scope>
    <source>
        <strain evidence="4 5">FJI-L2-BK-P2</strain>
    </source>
</reference>
<evidence type="ECO:0000313" key="4">
    <source>
        <dbReference type="EMBL" id="KAK5950148.1"/>
    </source>
</evidence>
<keyword evidence="3" id="KW-1133">Transmembrane helix</keyword>
<dbReference type="EMBL" id="JAKLMC020000029">
    <property type="protein sequence ID" value="KAK5950148.1"/>
    <property type="molecule type" value="Genomic_DNA"/>
</dbReference>
<evidence type="ECO:0000256" key="3">
    <source>
        <dbReference type="SAM" id="Phobius"/>
    </source>
</evidence>
<dbReference type="Proteomes" id="UP001316803">
    <property type="component" value="Unassembled WGS sequence"/>
</dbReference>
<proteinExistence type="predicted"/>
<comment type="caution">
    <text evidence="4">The sequence shown here is derived from an EMBL/GenBank/DDBJ whole genome shotgun (WGS) entry which is preliminary data.</text>
</comment>
<dbReference type="InterPro" id="IPR052254">
    <property type="entry name" value="CUL4-DDB1_E3_ligase_receptor"/>
</dbReference>
<dbReference type="SUPFAM" id="SSF50978">
    <property type="entry name" value="WD40 repeat-like"/>
    <property type="match status" value="1"/>
</dbReference>
<protein>
    <submittedName>
        <fullName evidence="4">Uncharacterized protein</fullName>
    </submittedName>
</protein>
<evidence type="ECO:0000256" key="1">
    <source>
        <dbReference type="ARBA" id="ARBA00022574"/>
    </source>
</evidence>
<feature type="transmembrane region" description="Helical" evidence="3">
    <location>
        <begin position="6"/>
        <end position="28"/>
    </location>
</feature>
<dbReference type="GO" id="GO:0080008">
    <property type="term" value="C:Cul4-RING E3 ubiquitin ligase complex"/>
    <property type="evidence" value="ECO:0007669"/>
    <property type="project" value="TreeGrafter"/>
</dbReference>
<keyword evidence="5" id="KW-1185">Reference proteome</keyword>
<dbReference type="PANTHER" id="PTHR44472:SF1">
    <property type="entry name" value="DDB1 AND CUL4 ASSOCIATED FACTOR 4"/>
    <property type="match status" value="1"/>
</dbReference>
<keyword evidence="1" id="KW-0853">WD repeat</keyword>
<evidence type="ECO:0000313" key="5">
    <source>
        <dbReference type="Proteomes" id="UP001316803"/>
    </source>
</evidence>
<accession>A0AAN8EAJ7</accession>
<gene>
    <name evidence="4" type="ORF">OHC33_008863</name>
</gene>
<keyword evidence="3" id="KW-0812">Transmembrane</keyword>
<evidence type="ECO:0000256" key="2">
    <source>
        <dbReference type="ARBA" id="ARBA00022737"/>
    </source>
</evidence>